<dbReference type="GO" id="GO:0008984">
    <property type="term" value="F:protein-glutamate methylesterase activity"/>
    <property type="evidence" value="ECO:0007669"/>
    <property type="project" value="UniProtKB-EC"/>
</dbReference>
<dbReference type="RefSeq" id="WP_068132843.1">
    <property type="nucleotide sequence ID" value="NZ_AP014924.1"/>
</dbReference>
<feature type="active site" evidence="4">
    <location>
        <position position="12"/>
    </location>
</feature>
<dbReference type="Proteomes" id="UP000065807">
    <property type="component" value="Chromosome"/>
</dbReference>
<dbReference type="GO" id="GO:0000156">
    <property type="term" value="F:phosphorelay response regulator activity"/>
    <property type="evidence" value="ECO:0007669"/>
    <property type="project" value="InterPro"/>
</dbReference>
<dbReference type="STRING" id="1555112.LIP_0086"/>
<dbReference type="Pfam" id="PF01339">
    <property type="entry name" value="CheB_methylest"/>
    <property type="match status" value="1"/>
</dbReference>
<keyword evidence="4" id="KW-0145">Chemotaxis</keyword>
<evidence type="ECO:0000313" key="7">
    <source>
        <dbReference type="Proteomes" id="UP000065807"/>
    </source>
</evidence>
<dbReference type="EC" id="3.1.1.61" evidence="2"/>
<keyword evidence="7" id="KW-1185">Reference proteome</keyword>
<dbReference type="PROSITE" id="PS50122">
    <property type="entry name" value="CHEB"/>
    <property type="match status" value="1"/>
</dbReference>
<dbReference type="GO" id="GO:0006935">
    <property type="term" value="P:chemotaxis"/>
    <property type="evidence" value="ECO:0007669"/>
    <property type="project" value="UniProtKB-UniRule"/>
</dbReference>
<gene>
    <name evidence="6" type="ORF">LIP_0086</name>
</gene>
<dbReference type="KEGG" id="lpil:LIP_0086"/>
<dbReference type="PATRIC" id="fig|1555112.3.peg.89"/>
<evidence type="ECO:0000259" key="5">
    <source>
        <dbReference type="PROSITE" id="PS50122"/>
    </source>
</evidence>
<feature type="active site" evidence="4">
    <location>
        <position position="132"/>
    </location>
</feature>
<evidence type="ECO:0000256" key="1">
    <source>
        <dbReference type="ARBA" id="ARBA00022801"/>
    </source>
</evidence>
<dbReference type="EMBL" id="AP014924">
    <property type="protein sequence ID" value="BAS25943.1"/>
    <property type="molecule type" value="Genomic_DNA"/>
</dbReference>
<dbReference type="PANTHER" id="PTHR42872">
    <property type="entry name" value="PROTEIN-GLUTAMATE METHYLESTERASE/PROTEIN-GLUTAMINE GLUTAMINASE"/>
    <property type="match status" value="1"/>
</dbReference>
<name>A0A0K2SFQ9_LIMPI</name>
<accession>A0A0K2SFQ9</accession>
<dbReference type="Gene3D" id="3.40.50.180">
    <property type="entry name" value="Methylesterase CheB, C-terminal domain"/>
    <property type="match status" value="1"/>
</dbReference>
<dbReference type="AlphaFoldDB" id="A0A0K2SFQ9"/>
<proteinExistence type="predicted"/>
<organism evidence="6 7">
    <name type="scientific">Limnochorda pilosa</name>
    <dbReference type="NCBI Taxonomy" id="1555112"/>
    <lineage>
        <taxon>Bacteria</taxon>
        <taxon>Bacillati</taxon>
        <taxon>Bacillota</taxon>
        <taxon>Limnochordia</taxon>
        <taxon>Limnochordales</taxon>
        <taxon>Limnochordaceae</taxon>
        <taxon>Limnochorda</taxon>
    </lineage>
</organism>
<reference evidence="7" key="1">
    <citation type="submission" date="2015-07" db="EMBL/GenBank/DDBJ databases">
        <title>Complete genome sequence and phylogenetic analysis of Limnochorda pilosa.</title>
        <authorList>
            <person name="Watanabe M."/>
            <person name="Kojima H."/>
            <person name="Fukui M."/>
        </authorList>
    </citation>
    <scope>NUCLEOTIDE SEQUENCE [LARGE SCALE GENOMIC DNA]</scope>
    <source>
        <strain evidence="7">HC45</strain>
    </source>
</reference>
<dbReference type="SUPFAM" id="SSF52738">
    <property type="entry name" value="Methylesterase CheB, C-terminal domain"/>
    <property type="match status" value="1"/>
</dbReference>
<dbReference type="GO" id="GO:0005737">
    <property type="term" value="C:cytoplasm"/>
    <property type="evidence" value="ECO:0007669"/>
    <property type="project" value="InterPro"/>
</dbReference>
<evidence type="ECO:0000313" key="6">
    <source>
        <dbReference type="EMBL" id="BAS25943.1"/>
    </source>
</evidence>
<dbReference type="PANTHER" id="PTHR42872:SF6">
    <property type="entry name" value="PROTEIN-GLUTAMATE METHYLESTERASE_PROTEIN-GLUTAMINE GLUTAMINASE"/>
    <property type="match status" value="1"/>
</dbReference>
<dbReference type="CDD" id="cd16432">
    <property type="entry name" value="CheB_Rec"/>
    <property type="match status" value="1"/>
</dbReference>
<comment type="catalytic activity">
    <reaction evidence="3">
        <text>[protein]-L-glutamate 5-O-methyl ester + H2O = L-glutamyl-[protein] + methanol + H(+)</text>
        <dbReference type="Rhea" id="RHEA:23236"/>
        <dbReference type="Rhea" id="RHEA-COMP:10208"/>
        <dbReference type="Rhea" id="RHEA-COMP:10311"/>
        <dbReference type="ChEBI" id="CHEBI:15377"/>
        <dbReference type="ChEBI" id="CHEBI:15378"/>
        <dbReference type="ChEBI" id="CHEBI:17790"/>
        <dbReference type="ChEBI" id="CHEBI:29973"/>
        <dbReference type="ChEBI" id="CHEBI:82795"/>
        <dbReference type="EC" id="3.1.1.61"/>
    </reaction>
</comment>
<evidence type="ECO:0000256" key="4">
    <source>
        <dbReference type="PROSITE-ProRule" id="PRU00050"/>
    </source>
</evidence>
<dbReference type="OrthoDB" id="9793421at2"/>
<keyword evidence="1 4" id="KW-0378">Hydrolase</keyword>
<reference evidence="7" key="2">
    <citation type="journal article" date="2016" name="Int. J. Syst. Evol. Microbiol.">
        <title>Complete genome sequence and cell structure of Limnochorda pilosa, a Gram-negative spore-former within the phylum Firmicutes.</title>
        <authorList>
            <person name="Watanabe M."/>
            <person name="Kojima H."/>
            <person name="Fukui M."/>
        </authorList>
    </citation>
    <scope>NUCLEOTIDE SEQUENCE [LARGE SCALE GENOMIC DNA]</scope>
    <source>
        <strain evidence="7">HC45</strain>
    </source>
</reference>
<evidence type="ECO:0000256" key="2">
    <source>
        <dbReference type="ARBA" id="ARBA00039140"/>
    </source>
</evidence>
<sequence length="187" mass="19408">MDLSPLVVIGASTGGPAAVESLLRLIPMPAPGAFIVVQHMPPNFTGALAARLDRVSALAVREARPGDRPEPGQALVAPGGFHLVLDGHGRVRLSQDPPVNFVRPALDVTLLSAAPRWGSRLVAVVLTGMGRDGTAGSLEVKRHGGMVLVQDPAEALIASMPEHVLASGAADRVLTVPEIARVLAERV</sequence>
<feature type="domain" description="CheB-type methylesterase" evidence="5">
    <location>
        <begin position="1"/>
        <end position="187"/>
    </location>
</feature>
<dbReference type="InterPro" id="IPR000673">
    <property type="entry name" value="Sig_transdc_resp-reg_Me-estase"/>
</dbReference>
<feature type="active site" evidence="4">
    <location>
        <position position="39"/>
    </location>
</feature>
<protein>
    <recommendedName>
        <fullName evidence="2">protein-glutamate methylesterase</fullName>
        <ecNumber evidence="2">3.1.1.61</ecNumber>
    </recommendedName>
</protein>
<dbReference type="InterPro" id="IPR035909">
    <property type="entry name" value="CheB_C"/>
</dbReference>
<evidence type="ECO:0000256" key="3">
    <source>
        <dbReference type="ARBA" id="ARBA00048267"/>
    </source>
</evidence>